<feature type="compositionally biased region" description="Polar residues" evidence="1">
    <location>
        <begin position="1"/>
        <end position="20"/>
    </location>
</feature>
<organism evidence="2 3">
    <name type="scientific">Sphaerobolus stellatus (strain SS14)</name>
    <dbReference type="NCBI Taxonomy" id="990650"/>
    <lineage>
        <taxon>Eukaryota</taxon>
        <taxon>Fungi</taxon>
        <taxon>Dikarya</taxon>
        <taxon>Basidiomycota</taxon>
        <taxon>Agaricomycotina</taxon>
        <taxon>Agaricomycetes</taxon>
        <taxon>Phallomycetidae</taxon>
        <taxon>Geastrales</taxon>
        <taxon>Sphaerobolaceae</taxon>
        <taxon>Sphaerobolus</taxon>
    </lineage>
</organism>
<proteinExistence type="predicted"/>
<name>A0A0C9U111_SPHS4</name>
<keyword evidence="3" id="KW-1185">Reference proteome</keyword>
<reference evidence="2 3" key="1">
    <citation type="submission" date="2014-06" db="EMBL/GenBank/DDBJ databases">
        <title>Evolutionary Origins and Diversification of the Mycorrhizal Mutualists.</title>
        <authorList>
            <consortium name="DOE Joint Genome Institute"/>
            <consortium name="Mycorrhizal Genomics Consortium"/>
            <person name="Kohler A."/>
            <person name="Kuo A."/>
            <person name="Nagy L.G."/>
            <person name="Floudas D."/>
            <person name="Copeland A."/>
            <person name="Barry K.W."/>
            <person name="Cichocki N."/>
            <person name="Veneault-Fourrey C."/>
            <person name="LaButti K."/>
            <person name="Lindquist E.A."/>
            <person name="Lipzen A."/>
            <person name="Lundell T."/>
            <person name="Morin E."/>
            <person name="Murat C."/>
            <person name="Riley R."/>
            <person name="Ohm R."/>
            <person name="Sun H."/>
            <person name="Tunlid A."/>
            <person name="Henrissat B."/>
            <person name="Grigoriev I.V."/>
            <person name="Hibbett D.S."/>
            <person name="Martin F."/>
        </authorList>
    </citation>
    <scope>NUCLEOTIDE SEQUENCE [LARGE SCALE GENOMIC DNA]</scope>
    <source>
        <strain evidence="2 3">SS14</strain>
    </source>
</reference>
<evidence type="ECO:0000313" key="3">
    <source>
        <dbReference type="Proteomes" id="UP000054279"/>
    </source>
</evidence>
<gene>
    <name evidence="2" type="ORF">M422DRAFT_271055</name>
</gene>
<evidence type="ECO:0000256" key="1">
    <source>
        <dbReference type="SAM" id="MobiDB-lite"/>
    </source>
</evidence>
<protein>
    <submittedName>
        <fullName evidence="2">Uncharacterized protein</fullName>
    </submittedName>
</protein>
<dbReference type="Proteomes" id="UP000054279">
    <property type="component" value="Unassembled WGS sequence"/>
</dbReference>
<dbReference type="HOGENOM" id="CLU_2293489_0_0_1"/>
<feature type="compositionally biased region" description="Polar residues" evidence="1">
    <location>
        <begin position="28"/>
        <end position="45"/>
    </location>
</feature>
<dbReference type="AlphaFoldDB" id="A0A0C9U111"/>
<dbReference type="EMBL" id="KN837326">
    <property type="protein sequence ID" value="KIJ27704.1"/>
    <property type="molecule type" value="Genomic_DNA"/>
</dbReference>
<evidence type="ECO:0000313" key="2">
    <source>
        <dbReference type="EMBL" id="KIJ27704.1"/>
    </source>
</evidence>
<feature type="region of interest" description="Disordered" evidence="1">
    <location>
        <begin position="1"/>
        <end position="58"/>
    </location>
</feature>
<accession>A0A0C9U111</accession>
<sequence>MGDLTNPHQLSVDPQQTTEVFTPEHPSDQNMRAHSPQTVPVQVQSPIGAAGTASTSMPGLCPFEVDRLHEEYADMINLKDNAEIVLTEPPASSLQPLASSL</sequence>